<evidence type="ECO:0000313" key="6">
    <source>
        <dbReference type="Proteomes" id="UP001604336"/>
    </source>
</evidence>
<accession>A0ABD1PSL8</accession>
<keyword evidence="4" id="KW-0732">Signal</keyword>
<keyword evidence="6" id="KW-1185">Reference proteome</keyword>
<feature type="chain" id="PRO_5044745024" evidence="4">
    <location>
        <begin position="21"/>
        <end position="188"/>
    </location>
</feature>
<reference evidence="6" key="1">
    <citation type="submission" date="2024-07" db="EMBL/GenBank/DDBJ databases">
        <title>Two chromosome-level genome assemblies of Korean endemic species Abeliophyllum distichum and Forsythia ovata (Oleaceae).</title>
        <authorList>
            <person name="Jang H."/>
        </authorList>
    </citation>
    <scope>NUCLEOTIDE SEQUENCE [LARGE SCALE GENOMIC DNA]</scope>
</reference>
<keyword evidence="3" id="KW-1133">Transmembrane helix</keyword>
<gene>
    <name evidence="5" type="ORF">Adt_42721</name>
</gene>
<proteinExistence type="inferred from homology"/>
<dbReference type="Proteomes" id="UP001604336">
    <property type="component" value="Unassembled WGS sequence"/>
</dbReference>
<dbReference type="PANTHER" id="PTHR11206">
    <property type="entry name" value="MULTIDRUG RESISTANCE PROTEIN"/>
    <property type="match status" value="1"/>
</dbReference>
<feature type="transmembrane region" description="Helical" evidence="3">
    <location>
        <begin position="81"/>
        <end position="102"/>
    </location>
</feature>
<keyword evidence="3" id="KW-0812">Transmembrane</keyword>
<evidence type="ECO:0000256" key="2">
    <source>
        <dbReference type="SAM" id="MobiDB-lite"/>
    </source>
</evidence>
<name>A0ABD1PSL8_9LAMI</name>
<dbReference type="EMBL" id="JBFOLK010000013">
    <property type="protein sequence ID" value="KAL2466870.1"/>
    <property type="molecule type" value="Genomic_DNA"/>
</dbReference>
<dbReference type="InterPro" id="IPR002528">
    <property type="entry name" value="MATE_fam"/>
</dbReference>
<evidence type="ECO:0000313" key="5">
    <source>
        <dbReference type="EMBL" id="KAL2466870.1"/>
    </source>
</evidence>
<feature type="compositionally biased region" description="Polar residues" evidence="2">
    <location>
        <begin position="118"/>
        <end position="129"/>
    </location>
</feature>
<evidence type="ECO:0000256" key="1">
    <source>
        <dbReference type="ARBA" id="ARBA00010199"/>
    </source>
</evidence>
<evidence type="ECO:0000256" key="4">
    <source>
        <dbReference type="SAM" id="SignalP"/>
    </source>
</evidence>
<feature type="region of interest" description="Disordered" evidence="2">
    <location>
        <begin position="118"/>
        <end position="188"/>
    </location>
</feature>
<feature type="transmembrane region" description="Helical" evidence="3">
    <location>
        <begin position="53"/>
        <end position="75"/>
    </location>
</feature>
<sequence length="188" mass="20041">MRHQWAKFFTSDKEILKLTALVLPIAGLCELGNCPQTTGCGVLRGSARPTIGANINLGSFYLVGMPVAILMGFVLKMGFAGLWLGLLAAQGSCALLMFYVLCTTDWIVEAERANKLTTESNMETNTKMDSNLDERDPPPVAAPIHGETRGSLSEKGGDFSPPRSPATATATGEGRNPLPFSPILGWVG</sequence>
<keyword evidence="3" id="KW-0472">Membrane</keyword>
<comment type="caution">
    <text evidence="5">The sequence shown here is derived from an EMBL/GenBank/DDBJ whole genome shotgun (WGS) entry which is preliminary data.</text>
</comment>
<feature type="signal peptide" evidence="4">
    <location>
        <begin position="1"/>
        <end position="20"/>
    </location>
</feature>
<protein>
    <submittedName>
        <fullName evidence="5">MATE efflux family protein</fullName>
    </submittedName>
</protein>
<dbReference type="Pfam" id="PF01554">
    <property type="entry name" value="MatE"/>
    <property type="match status" value="1"/>
</dbReference>
<dbReference type="AlphaFoldDB" id="A0ABD1PSL8"/>
<evidence type="ECO:0000256" key="3">
    <source>
        <dbReference type="SAM" id="Phobius"/>
    </source>
</evidence>
<comment type="similarity">
    <text evidence="1">Belongs to the multi antimicrobial extrusion (MATE) (TC 2.A.66.1) family.</text>
</comment>
<organism evidence="5 6">
    <name type="scientific">Abeliophyllum distichum</name>
    <dbReference type="NCBI Taxonomy" id="126358"/>
    <lineage>
        <taxon>Eukaryota</taxon>
        <taxon>Viridiplantae</taxon>
        <taxon>Streptophyta</taxon>
        <taxon>Embryophyta</taxon>
        <taxon>Tracheophyta</taxon>
        <taxon>Spermatophyta</taxon>
        <taxon>Magnoliopsida</taxon>
        <taxon>eudicotyledons</taxon>
        <taxon>Gunneridae</taxon>
        <taxon>Pentapetalae</taxon>
        <taxon>asterids</taxon>
        <taxon>lamiids</taxon>
        <taxon>Lamiales</taxon>
        <taxon>Oleaceae</taxon>
        <taxon>Forsythieae</taxon>
        <taxon>Abeliophyllum</taxon>
    </lineage>
</organism>